<dbReference type="STRING" id="490629.SAMN05216266_11170"/>
<sequence length="197" mass="20872">MVDHFASPLAHLAGRLEAAGNDQVAVEEIPFLTQLNVRATPDGAAFTAIRAALGVALPRTPNTVTRTEDLLAMWLGPDEWLVLGPATQQDHLEKLVRHAVGEEFGTVTDVSAQRTVLRVSGPMATDLLAGGCALDLDAGVFTDGHCAQTLLAKAPVLLAREERAVLVAVRSSFADYLARWLLDAMNGSHSGSSVHST</sequence>
<dbReference type="InterPro" id="IPR027266">
    <property type="entry name" value="TrmE/GcvT-like"/>
</dbReference>
<keyword evidence="2" id="KW-1185">Reference proteome</keyword>
<proteinExistence type="predicted"/>
<gene>
    <name evidence="1" type="ORF">SAMN05216266_11170</name>
</gene>
<dbReference type="Pfam" id="PF04268">
    <property type="entry name" value="SoxG"/>
    <property type="match status" value="1"/>
</dbReference>
<protein>
    <submittedName>
        <fullName evidence="1">Sarcosine oxidase subunit gamma</fullName>
    </submittedName>
</protein>
<dbReference type="SUPFAM" id="SSF103025">
    <property type="entry name" value="Folate-binding domain"/>
    <property type="match status" value="1"/>
</dbReference>
<dbReference type="EMBL" id="FOKG01000011">
    <property type="protein sequence ID" value="SFB43197.1"/>
    <property type="molecule type" value="Genomic_DNA"/>
</dbReference>
<dbReference type="Proteomes" id="UP000243799">
    <property type="component" value="Unassembled WGS sequence"/>
</dbReference>
<organism evidence="1 2">
    <name type="scientific">Amycolatopsis marina</name>
    <dbReference type="NCBI Taxonomy" id="490629"/>
    <lineage>
        <taxon>Bacteria</taxon>
        <taxon>Bacillati</taxon>
        <taxon>Actinomycetota</taxon>
        <taxon>Actinomycetes</taxon>
        <taxon>Pseudonocardiales</taxon>
        <taxon>Pseudonocardiaceae</taxon>
        <taxon>Amycolatopsis</taxon>
    </lineage>
</organism>
<dbReference type="OrthoDB" id="9814782at2"/>
<evidence type="ECO:0000313" key="1">
    <source>
        <dbReference type="EMBL" id="SFB43197.1"/>
    </source>
</evidence>
<dbReference type="Gene3D" id="3.30.70.1520">
    <property type="entry name" value="Heterotetrameric sarcosine oxidase"/>
    <property type="match status" value="1"/>
</dbReference>
<accession>A0A1I1AZC7</accession>
<evidence type="ECO:0000313" key="2">
    <source>
        <dbReference type="Proteomes" id="UP000243799"/>
    </source>
</evidence>
<dbReference type="RefSeq" id="WP_091674559.1">
    <property type="nucleotide sequence ID" value="NZ_FOKG01000011.1"/>
</dbReference>
<dbReference type="Gene3D" id="3.30.1360.120">
    <property type="entry name" value="Probable tRNA modification gtpase trme, domain 1"/>
    <property type="match status" value="1"/>
</dbReference>
<reference evidence="2" key="1">
    <citation type="submission" date="2016-10" db="EMBL/GenBank/DDBJ databases">
        <authorList>
            <person name="Varghese N."/>
            <person name="Submissions S."/>
        </authorList>
    </citation>
    <scope>NUCLEOTIDE SEQUENCE [LARGE SCALE GENOMIC DNA]</scope>
    <source>
        <strain evidence="2">CGMCC 4.3568</strain>
    </source>
</reference>
<dbReference type="InterPro" id="IPR007375">
    <property type="entry name" value="SoxG"/>
</dbReference>
<dbReference type="AlphaFoldDB" id="A0A1I1AZC7"/>
<name>A0A1I1AZC7_9PSEU</name>